<dbReference type="Gene3D" id="3.30.200.20">
    <property type="entry name" value="Phosphorylase Kinase, domain 1"/>
    <property type="match status" value="1"/>
</dbReference>
<protein>
    <submittedName>
        <fullName evidence="2">Phosphotransferase related to Ser/Thr protein kinases</fullName>
    </submittedName>
</protein>
<accession>A0ABP2AGQ8</accession>
<evidence type="ECO:0000313" key="2">
    <source>
        <dbReference type="EMBL" id="CUH66267.1"/>
    </source>
</evidence>
<dbReference type="Proteomes" id="UP000051086">
    <property type="component" value="Unassembled WGS sequence"/>
</dbReference>
<keyword evidence="2" id="KW-0418">Kinase</keyword>
<dbReference type="InterPro" id="IPR002575">
    <property type="entry name" value="Aminoglycoside_PTrfase"/>
</dbReference>
<dbReference type="RefSeq" id="WP_058260779.1">
    <property type="nucleotide sequence ID" value="NZ_CYSB01000026.1"/>
</dbReference>
<dbReference type="Gene3D" id="3.90.1200.10">
    <property type="match status" value="1"/>
</dbReference>
<reference evidence="2 3" key="1">
    <citation type="submission" date="2015-09" db="EMBL/GenBank/DDBJ databases">
        <authorList>
            <person name="Rodrigo-Torres L."/>
            <person name="Arahal D.R."/>
        </authorList>
    </citation>
    <scope>NUCLEOTIDE SEQUENCE [LARGE SCALE GENOMIC DNA]</scope>
    <source>
        <strain evidence="2 3">CECT 5118</strain>
    </source>
</reference>
<comment type="caution">
    <text evidence="2">The sequence shown here is derived from an EMBL/GenBank/DDBJ whole genome shotgun (WGS) entry which is preliminary data.</text>
</comment>
<proteinExistence type="predicted"/>
<evidence type="ECO:0000259" key="1">
    <source>
        <dbReference type="Pfam" id="PF01636"/>
    </source>
</evidence>
<dbReference type="Pfam" id="PF01636">
    <property type="entry name" value="APH"/>
    <property type="match status" value="1"/>
</dbReference>
<dbReference type="EMBL" id="CYSB01000026">
    <property type="protein sequence ID" value="CUH66267.1"/>
    <property type="molecule type" value="Genomic_DNA"/>
</dbReference>
<name>A0ABP2AGQ8_9RHOB</name>
<keyword evidence="2" id="KW-0808">Transferase</keyword>
<dbReference type="GO" id="GO:0016301">
    <property type="term" value="F:kinase activity"/>
    <property type="evidence" value="ECO:0007669"/>
    <property type="project" value="UniProtKB-KW"/>
</dbReference>
<organism evidence="2 3">
    <name type="scientific">Thalassovita autumnalis</name>
    <dbReference type="NCBI Taxonomy" id="2072972"/>
    <lineage>
        <taxon>Bacteria</taxon>
        <taxon>Pseudomonadati</taxon>
        <taxon>Pseudomonadota</taxon>
        <taxon>Alphaproteobacteria</taxon>
        <taxon>Rhodobacterales</taxon>
        <taxon>Roseobacteraceae</taxon>
        <taxon>Thalassovita</taxon>
    </lineage>
</organism>
<keyword evidence="3" id="KW-1185">Reference proteome</keyword>
<dbReference type="InterPro" id="IPR011009">
    <property type="entry name" value="Kinase-like_dom_sf"/>
</dbReference>
<evidence type="ECO:0000313" key="3">
    <source>
        <dbReference type="Proteomes" id="UP000051086"/>
    </source>
</evidence>
<gene>
    <name evidence="2" type="ORF">TL5118_01677</name>
</gene>
<dbReference type="SUPFAM" id="SSF56112">
    <property type="entry name" value="Protein kinase-like (PK-like)"/>
    <property type="match status" value="1"/>
</dbReference>
<sequence>MTRSAAAFLAQTEWADARRSPLAGDASARRYERLHLGHRTAVLMDAPPASGEDIRPFTKIARHLTGLGFSAPAILAEDAAQGFLLLEDFGDALLARLTAQDPACQTPLYTAATDVLIALHQSPPPDGIEAFTPDVMMDQVAPLWDWYVGQGVAQPELAERFSTLFQPILRQYANDQSVMILRDYHAENLIHLPDRTGVRQMGLLDFQDAKAAQPAYDLVSLMQDARRDVPEALERSMIDHYLANSSRNRDDFETSYAVLGLQRNLRILGVLTRLCLHLGKAHYVDFLPRVWGYVQRNLANPVHSQLRPILADLPTPTAEFCQDLKDRAATCPDL</sequence>
<feature type="domain" description="Aminoglycoside phosphotransferase" evidence="1">
    <location>
        <begin position="20"/>
        <end position="242"/>
    </location>
</feature>